<name>A0A8H5I0W0_9AGAR</name>
<gene>
    <name evidence="2" type="ORF">D9757_001341</name>
</gene>
<feature type="signal peptide" evidence="1">
    <location>
        <begin position="1"/>
        <end position="20"/>
    </location>
</feature>
<accession>A0A8H5I0W0</accession>
<organism evidence="2 3">
    <name type="scientific">Collybiopsis confluens</name>
    <dbReference type="NCBI Taxonomy" id="2823264"/>
    <lineage>
        <taxon>Eukaryota</taxon>
        <taxon>Fungi</taxon>
        <taxon>Dikarya</taxon>
        <taxon>Basidiomycota</taxon>
        <taxon>Agaricomycotina</taxon>
        <taxon>Agaricomycetes</taxon>
        <taxon>Agaricomycetidae</taxon>
        <taxon>Agaricales</taxon>
        <taxon>Marasmiineae</taxon>
        <taxon>Omphalotaceae</taxon>
        <taxon>Collybiopsis</taxon>
    </lineage>
</organism>
<dbReference type="Proteomes" id="UP000518752">
    <property type="component" value="Unassembled WGS sequence"/>
</dbReference>
<evidence type="ECO:0000313" key="3">
    <source>
        <dbReference type="Proteomes" id="UP000518752"/>
    </source>
</evidence>
<proteinExistence type="predicted"/>
<sequence length="343" mass="38592">MSATAIGLLLLSAIVSFLYSWKQHTEAITKFHNITFLSTNVEDGQPVAIPDQSPAVVLTKAVFHALSTSNQLVAHVDIIYRTIAMKIRHFSVPSHAQNWQNWLTKGKINVVFSPYINQTKWGWVQKEETSEQELDYTMRVLDDLVNIAFNEEFTDATYHVSQAHFKFCFAVTVLRESIHLLTKYAFPYQITPVVPGTILHSGEAGYGFEHAVFEGKLVCEWDEGKVSELKHLQRLLVRKHFDGVEHDFELSDEEIHQFLDKLCNTSSNTTFSLDTAGHEPSVTPLGRIRTANEAERQRAAAGILKKPVGLSLTAPAPGTERTGTMLGDVCYDRRPWSRKHAGL</sequence>
<reference evidence="2 3" key="1">
    <citation type="journal article" date="2020" name="ISME J.">
        <title>Uncovering the hidden diversity of litter-decomposition mechanisms in mushroom-forming fungi.</title>
        <authorList>
            <person name="Floudas D."/>
            <person name="Bentzer J."/>
            <person name="Ahren D."/>
            <person name="Johansson T."/>
            <person name="Persson P."/>
            <person name="Tunlid A."/>
        </authorList>
    </citation>
    <scope>NUCLEOTIDE SEQUENCE [LARGE SCALE GENOMIC DNA]</scope>
    <source>
        <strain evidence="2 3">CBS 406.79</strain>
    </source>
</reference>
<evidence type="ECO:0000256" key="1">
    <source>
        <dbReference type="SAM" id="SignalP"/>
    </source>
</evidence>
<keyword evidence="1" id="KW-0732">Signal</keyword>
<dbReference type="OrthoDB" id="3047430at2759"/>
<feature type="chain" id="PRO_5034757597" evidence="1">
    <location>
        <begin position="21"/>
        <end position="343"/>
    </location>
</feature>
<keyword evidence="3" id="KW-1185">Reference proteome</keyword>
<evidence type="ECO:0000313" key="2">
    <source>
        <dbReference type="EMBL" id="KAF5393102.1"/>
    </source>
</evidence>
<comment type="caution">
    <text evidence="2">The sequence shown here is derived from an EMBL/GenBank/DDBJ whole genome shotgun (WGS) entry which is preliminary data.</text>
</comment>
<dbReference type="AlphaFoldDB" id="A0A8H5I0W0"/>
<dbReference type="EMBL" id="JAACJN010000003">
    <property type="protein sequence ID" value="KAF5393102.1"/>
    <property type="molecule type" value="Genomic_DNA"/>
</dbReference>
<protein>
    <submittedName>
        <fullName evidence="2">Uncharacterized protein</fullName>
    </submittedName>
</protein>